<feature type="transmembrane region" description="Helical" evidence="8">
    <location>
        <begin position="133"/>
        <end position="153"/>
    </location>
</feature>
<feature type="transmembrane region" description="Helical" evidence="8">
    <location>
        <begin position="37"/>
        <end position="54"/>
    </location>
</feature>
<evidence type="ECO:0000256" key="6">
    <source>
        <dbReference type="ARBA" id="ARBA00023136"/>
    </source>
</evidence>
<name>A0A9W6D2M2_9BACT</name>
<evidence type="ECO:0000313" key="9">
    <source>
        <dbReference type="EMBL" id="GLI34138.1"/>
    </source>
</evidence>
<feature type="transmembrane region" description="Helical" evidence="8">
    <location>
        <begin position="165"/>
        <end position="182"/>
    </location>
</feature>
<keyword evidence="5 8" id="KW-0406">Ion transport</keyword>
<evidence type="ECO:0000256" key="3">
    <source>
        <dbReference type="ARBA" id="ARBA00022692"/>
    </source>
</evidence>
<proteinExistence type="inferred from homology"/>
<comment type="similarity">
    <text evidence="8">Belongs to the MntP (TC 9.B.29) family.</text>
</comment>
<comment type="function">
    <text evidence="8">Probably functions as a manganese efflux pump.</text>
</comment>
<dbReference type="RefSeq" id="WP_281793399.1">
    <property type="nucleotide sequence ID" value="NZ_BSDR01000001.1"/>
</dbReference>
<evidence type="ECO:0000256" key="4">
    <source>
        <dbReference type="ARBA" id="ARBA00022989"/>
    </source>
</evidence>
<keyword evidence="3 8" id="KW-0812">Transmembrane</keyword>
<evidence type="ECO:0000256" key="2">
    <source>
        <dbReference type="ARBA" id="ARBA00022475"/>
    </source>
</evidence>
<gene>
    <name evidence="8 9" type="primary">mntP</name>
    <name evidence="9" type="ORF">DAMNIGENAA_15710</name>
</gene>
<feature type="transmembrane region" description="Helical" evidence="8">
    <location>
        <begin position="6"/>
        <end position="25"/>
    </location>
</feature>
<keyword evidence="7 8" id="KW-0464">Manganese</keyword>
<dbReference type="InterPro" id="IPR022929">
    <property type="entry name" value="Put_MntP"/>
</dbReference>
<evidence type="ECO:0000256" key="8">
    <source>
        <dbReference type="HAMAP-Rule" id="MF_01521"/>
    </source>
</evidence>
<evidence type="ECO:0000256" key="1">
    <source>
        <dbReference type="ARBA" id="ARBA00022448"/>
    </source>
</evidence>
<dbReference type="AlphaFoldDB" id="A0A9W6D2M2"/>
<organism evidence="9 10">
    <name type="scientific">Desulforhabdus amnigena</name>
    <dbReference type="NCBI Taxonomy" id="40218"/>
    <lineage>
        <taxon>Bacteria</taxon>
        <taxon>Pseudomonadati</taxon>
        <taxon>Thermodesulfobacteriota</taxon>
        <taxon>Syntrophobacteria</taxon>
        <taxon>Syntrophobacterales</taxon>
        <taxon>Syntrophobacteraceae</taxon>
        <taxon>Desulforhabdus</taxon>
    </lineage>
</organism>
<feature type="transmembrane region" description="Helical" evidence="8">
    <location>
        <begin position="66"/>
        <end position="84"/>
    </location>
</feature>
<dbReference type="EMBL" id="BSDR01000001">
    <property type="protein sequence ID" value="GLI34138.1"/>
    <property type="molecule type" value="Genomic_DNA"/>
</dbReference>
<dbReference type="PANTHER" id="PTHR35529">
    <property type="entry name" value="MANGANESE EFFLUX PUMP MNTP-RELATED"/>
    <property type="match status" value="1"/>
</dbReference>
<dbReference type="GO" id="GO:0005886">
    <property type="term" value="C:plasma membrane"/>
    <property type="evidence" value="ECO:0007669"/>
    <property type="project" value="UniProtKB-SubCell"/>
</dbReference>
<evidence type="ECO:0000256" key="5">
    <source>
        <dbReference type="ARBA" id="ARBA00023065"/>
    </source>
</evidence>
<dbReference type="HAMAP" id="MF_01521">
    <property type="entry name" value="MntP_pump"/>
    <property type="match status" value="1"/>
</dbReference>
<dbReference type="Proteomes" id="UP001144372">
    <property type="component" value="Unassembled WGS sequence"/>
</dbReference>
<protein>
    <recommendedName>
        <fullName evidence="8">Putative manganese efflux pump MntP</fullName>
    </recommendedName>
</protein>
<sequence>MEFIETFLVAVALGCDAFAVGMGVGTRFCAPRQVFRLSFHFGLFQFLMPVIGWFLGQNMVGIMRRWAPWVAFALLFFIGAKMGYESLKPPESDKRDECIDPTRGFSLVMLSVATSIDALGVGIGLGIMGQSLFFSAICIGIVACAMTWMAMKLGNRLSEKFGRRMETVGGLILIGIAVKFLVA</sequence>
<dbReference type="GO" id="GO:0005384">
    <property type="term" value="F:manganese ion transmembrane transporter activity"/>
    <property type="evidence" value="ECO:0007669"/>
    <property type="project" value="UniProtKB-UniRule"/>
</dbReference>
<keyword evidence="2 8" id="KW-1003">Cell membrane</keyword>
<comment type="subcellular location">
    <subcellularLocation>
        <location evidence="8">Cell membrane</location>
        <topology evidence="8">Multi-pass membrane protein</topology>
    </subcellularLocation>
</comment>
<evidence type="ECO:0000256" key="7">
    <source>
        <dbReference type="ARBA" id="ARBA00023211"/>
    </source>
</evidence>
<comment type="caution">
    <text evidence="9">The sequence shown here is derived from an EMBL/GenBank/DDBJ whole genome shotgun (WGS) entry which is preliminary data.</text>
</comment>
<feature type="transmembrane region" description="Helical" evidence="8">
    <location>
        <begin position="105"/>
        <end position="127"/>
    </location>
</feature>
<reference evidence="9" key="1">
    <citation type="submission" date="2022-12" db="EMBL/GenBank/DDBJ databases">
        <title>Reference genome sequencing for broad-spectrum identification of bacterial and archaeal isolates by mass spectrometry.</title>
        <authorList>
            <person name="Sekiguchi Y."/>
            <person name="Tourlousse D.M."/>
        </authorList>
    </citation>
    <scope>NUCLEOTIDE SEQUENCE</scope>
    <source>
        <strain evidence="9">ASRB1</strain>
    </source>
</reference>
<keyword evidence="6 8" id="KW-0472">Membrane</keyword>
<dbReference type="PANTHER" id="PTHR35529:SF1">
    <property type="entry name" value="MANGANESE EFFLUX PUMP MNTP-RELATED"/>
    <property type="match status" value="1"/>
</dbReference>
<keyword evidence="1 8" id="KW-0813">Transport</keyword>
<keyword evidence="10" id="KW-1185">Reference proteome</keyword>
<keyword evidence="4 8" id="KW-1133">Transmembrane helix</keyword>
<dbReference type="InterPro" id="IPR003810">
    <property type="entry name" value="Mntp/YtaF"/>
</dbReference>
<accession>A0A9W6D2M2</accession>
<dbReference type="Pfam" id="PF02659">
    <property type="entry name" value="Mntp"/>
    <property type="match status" value="1"/>
</dbReference>
<evidence type="ECO:0000313" key="10">
    <source>
        <dbReference type="Proteomes" id="UP001144372"/>
    </source>
</evidence>